<dbReference type="InterPro" id="IPR000700">
    <property type="entry name" value="PAS-assoc_C"/>
</dbReference>
<dbReference type="Gene3D" id="3.30.565.10">
    <property type="entry name" value="Histidine kinase-like ATPase, C-terminal domain"/>
    <property type="match status" value="1"/>
</dbReference>
<dbReference type="PRINTS" id="PR00344">
    <property type="entry name" value="BCTRLSENSOR"/>
</dbReference>
<name>A0A120FJH3_9BRAD</name>
<dbReference type="EC" id="2.7.13.3" evidence="2"/>
<evidence type="ECO:0000259" key="6">
    <source>
        <dbReference type="PROSITE" id="PS50109"/>
    </source>
</evidence>
<dbReference type="PANTHER" id="PTHR43304:SF1">
    <property type="entry name" value="PAC DOMAIN-CONTAINING PROTEIN"/>
    <property type="match status" value="1"/>
</dbReference>
<keyword evidence="3" id="KW-0597">Phosphoprotein</keyword>
<dbReference type="Pfam" id="PF02518">
    <property type="entry name" value="HATPase_c"/>
    <property type="match status" value="1"/>
</dbReference>
<comment type="catalytic activity">
    <reaction evidence="1">
        <text>ATP + protein L-histidine = ADP + protein N-phospho-L-histidine.</text>
        <dbReference type="EC" id="2.7.13.3"/>
    </reaction>
</comment>
<evidence type="ECO:0000256" key="5">
    <source>
        <dbReference type="ARBA" id="ARBA00022777"/>
    </source>
</evidence>
<dbReference type="PANTHER" id="PTHR43304">
    <property type="entry name" value="PHYTOCHROME-LIKE PROTEIN CPH1"/>
    <property type="match status" value="1"/>
</dbReference>
<dbReference type="Pfam" id="PF00512">
    <property type="entry name" value="HisKA"/>
    <property type="match status" value="1"/>
</dbReference>
<dbReference type="InterPro" id="IPR036890">
    <property type="entry name" value="HATPase_C_sf"/>
</dbReference>
<dbReference type="PROSITE" id="PS50112">
    <property type="entry name" value="PAS"/>
    <property type="match status" value="2"/>
</dbReference>
<evidence type="ECO:0000256" key="4">
    <source>
        <dbReference type="ARBA" id="ARBA00022679"/>
    </source>
</evidence>
<dbReference type="InterPro" id="IPR004358">
    <property type="entry name" value="Sig_transdc_His_kin-like_C"/>
</dbReference>
<evidence type="ECO:0000259" key="7">
    <source>
        <dbReference type="PROSITE" id="PS50112"/>
    </source>
</evidence>
<dbReference type="SMART" id="SM00387">
    <property type="entry name" value="HATPase_c"/>
    <property type="match status" value="1"/>
</dbReference>
<evidence type="ECO:0000313" key="9">
    <source>
        <dbReference type="EMBL" id="KWV49072.1"/>
    </source>
</evidence>
<dbReference type="InterPro" id="IPR003661">
    <property type="entry name" value="HisK_dim/P_dom"/>
</dbReference>
<dbReference type="SMART" id="SM00388">
    <property type="entry name" value="HisKA"/>
    <property type="match status" value="1"/>
</dbReference>
<dbReference type="InterPro" id="IPR000014">
    <property type="entry name" value="PAS"/>
</dbReference>
<dbReference type="InterPro" id="IPR036097">
    <property type="entry name" value="HisK_dim/P_sf"/>
</dbReference>
<dbReference type="SMART" id="SM00091">
    <property type="entry name" value="PAS"/>
    <property type="match status" value="3"/>
</dbReference>
<dbReference type="SUPFAM" id="SSF55874">
    <property type="entry name" value="ATPase domain of HSP90 chaperone/DNA topoisomerase II/histidine kinase"/>
    <property type="match status" value="1"/>
</dbReference>
<evidence type="ECO:0000256" key="2">
    <source>
        <dbReference type="ARBA" id="ARBA00012438"/>
    </source>
</evidence>
<feature type="domain" description="PAC" evidence="8">
    <location>
        <begin position="444"/>
        <end position="496"/>
    </location>
</feature>
<dbReference type="InterPro" id="IPR005467">
    <property type="entry name" value="His_kinase_dom"/>
</dbReference>
<dbReference type="PROSITE" id="PS50109">
    <property type="entry name" value="HIS_KIN"/>
    <property type="match status" value="1"/>
</dbReference>
<sequence length="732" mass="80497">MAIASNRETWQSLDAVHAAKLVENVVGIAWATDPTGRFVYVTPTAPVFRDLTIEELNASDGDTSGWEHVIHPDDYGAAAVAWRQALESGVPYRMDHRMPGVTGAYVWVRASGQPLRDGDGRVTGWYGCVVDSAPSHVSQPSGQELLDVSKVHPHDRPAVAQASARAFFTGVPQVSSYRQLQADGSYRWVELRADSEQGVTVDPGIVAVRDHVAMQDHPWTAAESLGETVEAVRAAQLLENLYGIGWALDAHGKFTYATPIAQTSIGLTLDDLNESLDGREFIDGGEHGWKRMVHPADYEQMATTFRNGLLRGEPWNVEYRILRVNGDYVWHRSGARPTHDNHGRVTGWYGISLDIDVYKKTEAALRESEQRLQQLIDAVPAQVWCMTPEGRPCYVNKQLMDLVGVRLEDLINSSGSRSYADIHPDHRDAVEAAMTRSLSTGEPFVMRYRQCRSDGTYRWTEGRAEPLRNESGAIVQWYGVCFDIDSEVRAGEELRSAQERLARASQAASLAELSASIAHEINQPLAAVVANAHACQRWLTAGPPQLDRALTTIERIIRDANAASEVICRIRELFKQTIPTQTTTALVPVIAEAKRLLVDGALAQDVGIEIEVDASIPTIRGDRLQLQQVLVNLMRNGIEAMEAGGRGKVLHVRAQRDGDFARVEVIDEGAGFADPNRVFDAFYTTKKSGMGMGLAISRSIVESQGGRLWAESNPGDGAKFMFTLPLVAEISS</sequence>
<dbReference type="NCBIfam" id="TIGR00229">
    <property type="entry name" value="sensory_box"/>
    <property type="match status" value="2"/>
</dbReference>
<dbReference type="InterPro" id="IPR003594">
    <property type="entry name" value="HATPase_dom"/>
</dbReference>
<dbReference type="GO" id="GO:0000155">
    <property type="term" value="F:phosphorelay sensor kinase activity"/>
    <property type="evidence" value="ECO:0007669"/>
    <property type="project" value="InterPro"/>
</dbReference>
<keyword evidence="5" id="KW-0418">Kinase</keyword>
<dbReference type="Gene3D" id="1.10.287.130">
    <property type="match status" value="1"/>
</dbReference>
<evidence type="ECO:0000259" key="8">
    <source>
        <dbReference type="PROSITE" id="PS50113"/>
    </source>
</evidence>
<dbReference type="Pfam" id="PF08447">
    <property type="entry name" value="PAS_3"/>
    <property type="match status" value="4"/>
</dbReference>
<dbReference type="PROSITE" id="PS50113">
    <property type="entry name" value="PAC"/>
    <property type="match status" value="2"/>
</dbReference>
<gene>
    <name evidence="9" type="ORF">AS156_16535</name>
</gene>
<evidence type="ECO:0000256" key="3">
    <source>
        <dbReference type="ARBA" id="ARBA00022553"/>
    </source>
</evidence>
<protein>
    <recommendedName>
        <fullName evidence="2">histidine kinase</fullName>
        <ecNumber evidence="2">2.7.13.3</ecNumber>
    </recommendedName>
</protein>
<dbReference type="AlphaFoldDB" id="A0A120FJH3"/>
<comment type="caution">
    <text evidence="9">The sequence shown here is derived from an EMBL/GenBank/DDBJ whole genome shotgun (WGS) entry which is preliminary data.</text>
</comment>
<feature type="domain" description="Histidine kinase" evidence="6">
    <location>
        <begin position="516"/>
        <end position="728"/>
    </location>
</feature>
<dbReference type="SUPFAM" id="SSF47384">
    <property type="entry name" value="Homodimeric domain of signal transducing histidine kinase"/>
    <property type="match status" value="1"/>
</dbReference>
<keyword evidence="10" id="KW-1185">Reference proteome</keyword>
<dbReference type="CDD" id="cd00082">
    <property type="entry name" value="HisKA"/>
    <property type="match status" value="1"/>
</dbReference>
<feature type="domain" description="PAS" evidence="7">
    <location>
        <begin position="14"/>
        <end position="89"/>
    </location>
</feature>
<dbReference type="InterPro" id="IPR001610">
    <property type="entry name" value="PAC"/>
</dbReference>
<dbReference type="InterPro" id="IPR052162">
    <property type="entry name" value="Sensor_kinase/Photoreceptor"/>
</dbReference>
<accession>A0A120FJH3</accession>
<feature type="domain" description="PAC" evidence="8">
    <location>
        <begin position="315"/>
        <end position="367"/>
    </location>
</feature>
<dbReference type="FunFam" id="3.30.450.20:FF:000099">
    <property type="entry name" value="Sensory box sensor histidine kinase"/>
    <property type="match status" value="1"/>
</dbReference>
<dbReference type="InterPro" id="IPR035965">
    <property type="entry name" value="PAS-like_dom_sf"/>
</dbReference>
<organism evidence="9 10">
    <name type="scientific">Bradyrhizobium macuxiense</name>
    <dbReference type="NCBI Taxonomy" id="1755647"/>
    <lineage>
        <taxon>Bacteria</taxon>
        <taxon>Pseudomonadati</taxon>
        <taxon>Pseudomonadota</taxon>
        <taxon>Alphaproteobacteria</taxon>
        <taxon>Hyphomicrobiales</taxon>
        <taxon>Nitrobacteraceae</taxon>
        <taxon>Bradyrhizobium</taxon>
    </lineage>
</organism>
<dbReference type="RefSeq" id="WP_066512766.1">
    <property type="nucleotide sequence ID" value="NZ_LNCU01000103.1"/>
</dbReference>
<dbReference type="EMBL" id="LNCU01000103">
    <property type="protein sequence ID" value="KWV49072.1"/>
    <property type="molecule type" value="Genomic_DNA"/>
</dbReference>
<feature type="domain" description="PAS" evidence="7">
    <location>
        <begin position="368"/>
        <end position="441"/>
    </location>
</feature>
<evidence type="ECO:0000256" key="1">
    <source>
        <dbReference type="ARBA" id="ARBA00000085"/>
    </source>
</evidence>
<dbReference type="Proteomes" id="UP000057737">
    <property type="component" value="Unassembled WGS sequence"/>
</dbReference>
<dbReference type="CDD" id="cd00130">
    <property type="entry name" value="PAS"/>
    <property type="match status" value="3"/>
</dbReference>
<proteinExistence type="predicted"/>
<keyword evidence="4" id="KW-0808">Transferase</keyword>
<dbReference type="SMART" id="SM00086">
    <property type="entry name" value="PAC"/>
    <property type="match status" value="3"/>
</dbReference>
<dbReference type="SUPFAM" id="SSF55785">
    <property type="entry name" value="PYP-like sensor domain (PAS domain)"/>
    <property type="match status" value="4"/>
</dbReference>
<dbReference type="OrthoDB" id="9789238at2"/>
<evidence type="ECO:0000313" key="10">
    <source>
        <dbReference type="Proteomes" id="UP000057737"/>
    </source>
</evidence>
<reference evidence="9 10" key="1">
    <citation type="submission" date="2015-11" db="EMBL/GenBank/DDBJ databases">
        <title>Draft Genome Sequence of the Strain BR 10303 (Bradyrhizobium sp.) isolated from nodules of Centrolobium paraense.</title>
        <authorList>
            <person name="Zelli J.E."/>
            <person name="Simoes-Araujo J.L."/>
            <person name="Barauna A.C."/>
            <person name="Silva K."/>
        </authorList>
    </citation>
    <scope>NUCLEOTIDE SEQUENCE [LARGE SCALE GENOMIC DNA]</scope>
    <source>
        <strain evidence="9 10">BR 10303</strain>
    </source>
</reference>
<dbReference type="InterPro" id="IPR013655">
    <property type="entry name" value="PAS_fold_3"/>
</dbReference>
<dbReference type="Gene3D" id="3.30.450.20">
    <property type="entry name" value="PAS domain"/>
    <property type="match status" value="4"/>
</dbReference>